<keyword evidence="2" id="KW-1185">Reference proteome</keyword>
<dbReference type="EMBL" id="QUSF01000019">
    <property type="protein sequence ID" value="RLW02232.1"/>
    <property type="molecule type" value="Genomic_DNA"/>
</dbReference>
<dbReference type="Proteomes" id="UP000276834">
    <property type="component" value="Unassembled WGS sequence"/>
</dbReference>
<comment type="caution">
    <text evidence="1">The sequence shown here is derived from an EMBL/GenBank/DDBJ whole genome shotgun (WGS) entry which is preliminary data.</text>
</comment>
<organism evidence="1 2">
    <name type="scientific">Chloebia gouldiae</name>
    <name type="common">Gouldian finch</name>
    <name type="synonym">Erythrura gouldiae</name>
    <dbReference type="NCBI Taxonomy" id="44316"/>
    <lineage>
        <taxon>Eukaryota</taxon>
        <taxon>Metazoa</taxon>
        <taxon>Chordata</taxon>
        <taxon>Craniata</taxon>
        <taxon>Vertebrata</taxon>
        <taxon>Euteleostomi</taxon>
        <taxon>Archelosauria</taxon>
        <taxon>Archosauria</taxon>
        <taxon>Dinosauria</taxon>
        <taxon>Saurischia</taxon>
        <taxon>Theropoda</taxon>
        <taxon>Coelurosauria</taxon>
        <taxon>Aves</taxon>
        <taxon>Neognathae</taxon>
        <taxon>Neoaves</taxon>
        <taxon>Telluraves</taxon>
        <taxon>Australaves</taxon>
        <taxon>Passeriformes</taxon>
        <taxon>Passeroidea</taxon>
        <taxon>Passeridae</taxon>
        <taxon>Chloebia</taxon>
    </lineage>
</organism>
<reference evidence="1 2" key="1">
    <citation type="journal article" date="2018" name="Proc. R. Soc. B">
        <title>A non-coding region near Follistatin controls head colour polymorphism in the Gouldian finch.</title>
        <authorList>
            <person name="Toomey M.B."/>
            <person name="Marques C.I."/>
            <person name="Andrade P."/>
            <person name="Araujo P.M."/>
            <person name="Sabatino S."/>
            <person name="Gazda M.A."/>
            <person name="Afonso S."/>
            <person name="Lopes R.J."/>
            <person name="Corbo J.C."/>
            <person name="Carneiro M."/>
        </authorList>
    </citation>
    <scope>NUCLEOTIDE SEQUENCE [LARGE SCALE GENOMIC DNA]</scope>
    <source>
        <strain evidence="1">Red01</strain>
        <tissue evidence="1">Muscle</tissue>
    </source>
</reference>
<gene>
    <name evidence="1" type="ORF">DV515_00007351</name>
</gene>
<sequence length="181" mass="20636">MGAHIRSFHQTHVQSMGGPFSLSLDTLQCILFEKLPGAQTVKTQQFCKLDMKDGVRNFFFFFEGDLEGDPSGDRASSIFSEPLMGPHLPSQAPVSPLFVLKQHFKHQTEGLTGNIPWYENWAHDSYWEGGTVTFQARCTTRRMLSRAFTLDTQRERKRKPHLGCNIIQLHTQSSQECNPSY</sequence>
<evidence type="ECO:0000313" key="1">
    <source>
        <dbReference type="EMBL" id="RLW02232.1"/>
    </source>
</evidence>
<proteinExistence type="predicted"/>
<evidence type="ECO:0000313" key="2">
    <source>
        <dbReference type="Proteomes" id="UP000276834"/>
    </source>
</evidence>
<dbReference type="AlphaFoldDB" id="A0A3L8SHP6"/>
<name>A0A3L8SHP6_CHLGU</name>
<protein>
    <submittedName>
        <fullName evidence="1">Uncharacterized protein</fullName>
    </submittedName>
</protein>
<accession>A0A3L8SHP6</accession>